<dbReference type="Proteomes" id="UP000502699">
    <property type="component" value="Chromosome"/>
</dbReference>
<proteinExistence type="predicted"/>
<sequence length="70" mass="7410">MLITIALNVASALLGTSCCVYISGMQLAVDEADVVFYLFYHVLGDVGRLYETARGAAETSPAWSAGAFDC</sequence>
<keyword evidence="2" id="KW-1185">Reference proteome</keyword>
<organism evidence="1 2">
    <name type="scientific">Caldichromatium japonicum</name>
    <dbReference type="NCBI Taxonomy" id="2699430"/>
    <lineage>
        <taxon>Bacteria</taxon>
        <taxon>Pseudomonadati</taxon>
        <taxon>Pseudomonadota</taxon>
        <taxon>Gammaproteobacteria</taxon>
        <taxon>Chromatiales</taxon>
        <taxon>Chromatiaceae</taxon>
        <taxon>Caldichromatium</taxon>
    </lineage>
</organism>
<accession>A0A6G7VCM8</accession>
<name>A0A6G7VCM8_9GAMM</name>
<evidence type="ECO:0000313" key="1">
    <source>
        <dbReference type="EMBL" id="QIK37626.1"/>
    </source>
</evidence>
<dbReference type="EMBL" id="CP048029">
    <property type="protein sequence ID" value="QIK37626.1"/>
    <property type="molecule type" value="Genomic_DNA"/>
</dbReference>
<dbReference type="KEGG" id="cjap:GWK36_06100"/>
<protein>
    <submittedName>
        <fullName evidence="1">Uncharacterized protein</fullName>
    </submittedName>
</protein>
<dbReference type="AlphaFoldDB" id="A0A6G7VCM8"/>
<evidence type="ECO:0000313" key="2">
    <source>
        <dbReference type="Proteomes" id="UP000502699"/>
    </source>
</evidence>
<gene>
    <name evidence="1" type="ORF">GWK36_06100</name>
</gene>
<reference evidence="2" key="1">
    <citation type="submission" date="2020-01" db="EMBL/GenBank/DDBJ databases">
        <title>Caldichromatium gen. nov., sp. nov., a thermophilic purple sulfur bacterium member of the family Chromatiaceae isolated from Nakabusa hot spring, Japan.</title>
        <authorList>
            <person name="Saini M.K."/>
            <person name="Hanada S."/>
            <person name="Tank M."/>
        </authorList>
    </citation>
    <scope>NUCLEOTIDE SEQUENCE [LARGE SCALE GENOMIC DNA]</scope>
    <source>
        <strain evidence="2">No.7</strain>
    </source>
</reference>
<dbReference type="RefSeq" id="WP_166270391.1">
    <property type="nucleotide sequence ID" value="NZ_CP048029.1"/>
</dbReference>